<evidence type="ECO:0000313" key="1">
    <source>
        <dbReference type="EMBL" id="GAA4863977.1"/>
    </source>
</evidence>
<gene>
    <name evidence="1" type="ORF">GCM10023203_09650</name>
</gene>
<evidence type="ECO:0000313" key="2">
    <source>
        <dbReference type="Proteomes" id="UP001500457"/>
    </source>
</evidence>
<sequence>MEIVLGIVAVLAVVLTVVVARRDRPGPLPGPRLAPDLAATILLRAGFPATAHNVLAVQEHLGALFLERGREALDAARWSQVVAACEAGRAGMRPDLAGWPQYVLDQVASATGGTVAAGLARRCQDLLLASVGTGRGLFGGSLFEPLPRLRPAVRTA</sequence>
<dbReference type="RefSeq" id="WP_274229586.1">
    <property type="nucleotide sequence ID" value="NZ_BAABHQ010000002.1"/>
</dbReference>
<accession>A0ABP9E0Q2</accession>
<reference evidence="2" key="1">
    <citation type="journal article" date="2019" name="Int. J. Syst. Evol. Microbiol.">
        <title>The Global Catalogue of Microorganisms (GCM) 10K type strain sequencing project: providing services to taxonomists for standard genome sequencing and annotation.</title>
        <authorList>
            <consortium name="The Broad Institute Genomics Platform"/>
            <consortium name="The Broad Institute Genome Sequencing Center for Infectious Disease"/>
            <person name="Wu L."/>
            <person name="Ma J."/>
        </authorList>
    </citation>
    <scope>NUCLEOTIDE SEQUENCE [LARGE SCALE GENOMIC DNA]</scope>
    <source>
        <strain evidence="2">JCM 17983</strain>
    </source>
</reference>
<dbReference type="EMBL" id="BAABHQ010000002">
    <property type="protein sequence ID" value="GAA4863977.1"/>
    <property type="molecule type" value="Genomic_DNA"/>
</dbReference>
<dbReference type="Proteomes" id="UP001500457">
    <property type="component" value="Unassembled WGS sequence"/>
</dbReference>
<protein>
    <submittedName>
        <fullName evidence="1">Uncharacterized protein</fullName>
    </submittedName>
</protein>
<comment type="caution">
    <text evidence="1">The sequence shown here is derived from an EMBL/GenBank/DDBJ whole genome shotgun (WGS) entry which is preliminary data.</text>
</comment>
<name>A0ABP9E0Q2_9PSEU</name>
<proteinExistence type="predicted"/>
<keyword evidence="2" id="KW-1185">Reference proteome</keyword>
<organism evidence="1 2">
    <name type="scientific">Actinomycetospora straminea</name>
    <dbReference type="NCBI Taxonomy" id="663607"/>
    <lineage>
        <taxon>Bacteria</taxon>
        <taxon>Bacillati</taxon>
        <taxon>Actinomycetota</taxon>
        <taxon>Actinomycetes</taxon>
        <taxon>Pseudonocardiales</taxon>
        <taxon>Pseudonocardiaceae</taxon>
        <taxon>Actinomycetospora</taxon>
    </lineage>
</organism>